<evidence type="ECO:0000313" key="1">
    <source>
        <dbReference type="EMBL" id="KAJ4454872.1"/>
    </source>
</evidence>
<organism evidence="1 2">
    <name type="scientific">Paratrimastix pyriformis</name>
    <dbReference type="NCBI Taxonomy" id="342808"/>
    <lineage>
        <taxon>Eukaryota</taxon>
        <taxon>Metamonada</taxon>
        <taxon>Preaxostyla</taxon>
        <taxon>Paratrimastigidae</taxon>
        <taxon>Paratrimastix</taxon>
    </lineage>
</organism>
<accession>A0ABQ8U697</accession>
<proteinExistence type="predicted"/>
<gene>
    <name evidence="1" type="ORF">PAPYR_10324</name>
</gene>
<name>A0ABQ8U697_9EUKA</name>
<protein>
    <submittedName>
        <fullName evidence="1">Uncharacterized protein</fullName>
    </submittedName>
</protein>
<evidence type="ECO:0000313" key="2">
    <source>
        <dbReference type="Proteomes" id="UP001141327"/>
    </source>
</evidence>
<dbReference type="Proteomes" id="UP001141327">
    <property type="component" value="Unassembled WGS sequence"/>
</dbReference>
<dbReference type="EMBL" id="JAPMOS010000130">
    <property type="protein sequence ID" value="KAJ4454872.1"/>
    <property type="molecule type" value="Genomic_DNA"/>
</dbReference>
<sequence>MTDPAVAAMTAFAHEFGIEIRPQRLEERARKAREAASNVGGTAFQPVASTPPCQICAAVQKGRTRAGQASLAPQITPSAP</sequence>
<comment type="caution">
    <text evidence="1">The sequence shown here is derived from an EMBL/GenBank/DDBJ whole genome shotgun (WGS) entry which is preliminary data.</text>
</comment>
<keyword evidence="2" id="KW-1185">Reference proteome</keyword>
<reference evidence="1" key="1">
    <citation type="journal article" date="2022" name="bioRxiv">
        <title>Genomics of Preaxostyla Flagellates Illuminates Evolutionary Transitions and the Path Towards Mitochondrial Loss.</title>
        <authorList>
            <person name="Novak L.V.F."/>
            <person name="Treitli S.C."/>
            <person name="Pyrih J."/>
            <person name="Halakuc P."/>
            <person name="Pipaliya S.V."/>
            <person name="Vacek V."/>
            <person name="Brzon O."/>
            <person name="Soukal P."/>
            <person name="Eme L."/>
            <person name="Dacks J.B."/>
            <person name="Karnkowska A."/>
            <person name="Elias M."/>
            <person name="Hampl V."/>
        </authorList>
    </citation>
    <scope>NUCLEOTIDE SEQUENCE</scope>
    <source>
        <strain evidence="1">RCP-MX</strain>
    </source>
</reference>